<protein>
    <submittedName>
        <fullName evidence="1">Uncharacterized protein</fullName>
    </submittedName>
</protein>
<gene>
    <name evidence="1" type="ORF">RIF29_08480</name>
</gene>
<reference evidence="1 2" key="1">
    <citation type="submission" date="2024-01" db="EMBL/GenBank/DDBJ databases">
        <title>The genomes of 5 underutilized Papilionoideae crops provide insights into root nodulation and disease resistanc.</title>
        <authorList>
            <person name="Yuan L."/>
        </authorList>
    </citation>
    <scope>NUCLEOTIDE SEQUENCE [LARGE SCALE GENOMIC DNA]</scope>
    <source>
        <strain evidence="1">ZHUSHIDOU_FW_LH</strain>
        <tissue evidence="1">Leaf</tissue>
    </source>
</reference>
<evidence type="ECO:0000313" key="1">
    <source>
        <dbReference type="EMBL" id="KAK7280910.1"/>
    </source>
</evidence>
<proteinExistence type="predicted"/>
<evidence type="ECO:0000313" key="2">
    <source>
        <dbReference type="Proteomes" id="UP001372338"/>
    </source>
</evidence>
<dbReference type="AntiFam" id="ANF00010">
    <property type="entry name" value="tRNA translation"/>
</dbReference>
<dbReference type="AlphaFoldDB" id="A0AAN9FQV1"/>
<keyword evidence="2" id="KW-1185">Reference proteome</keyword>
<sequence>MSFALAYLHGKTKRNVLSTLIGKCGIAIVKNAKPDPAYENERTRKNFSSEQDNQARLAQLVERKALNLVVVGSSPTGLKLALSGSNPL</sequence>
<dbReference type="Proteomes" id="UP001372338">
    <property type="component" value="Unassembled WGS sequence"/>
</dbReference>
<dbReference type="EMBL" id="JAYWIO010000002">
    <property type="protein sequence ID" value="KAK7280910.1"/>
    <property type="molecule type" value="Genomic_DNA"/>
</dbReference>
<accession>A0AAN9FQV1</accession>
<comment type="caution">
    <text evidence="1">The sequence shown here is derived from an EMBL/GenBank/DDBJ whole genome shotgun (WGS) entry which is preliminary data.</text>
</comment>
<organism evidence="1 2">
    <name type="scientific">Crotalaria pallida</name>
    <name type="common">Smooth rattlebox</name>
    <name type="synonym">Crotalaria striata</name>
    <dbReference type="NCBI Taxonomy" id="3830"/>
    <lineage>
        <taxon>Eukaryota</taxon>
        <taxon>Viridiplantae</taxon>
        <taxon>Streptophyta</taxon>
        <taxon>Embryophyta</taxon>
        <taxon>Tracheophyta</taxon>
        <taxon>Spermatophyta</taxon>
        <taxon>Magnoliopsida</taxon>
        <taxon>eudicotyledons</taxon>
        <taxon>Gunneridae</taxon>
        <taxon>Pentapetalae</taxon>
        <taxon>rosids</taxon>
        <taxon>fabids</taxon>
        <taxon>Fabales</taxon>
        <taxon>Fabaceae</taxon>
        <taxon>Papilionoideae</taxon>
        <taxon>50 kb inversion clade</taxon>
        <taxon>genistoids sensu lato</taxon>
        <taxon>core genistoids</taxon>
        <taxon>Crotalarieae</taxon>
        <taxon>Crotalaria</taxon>
    </lineage>
</organism>
<name>A0AAN9FQV1_CROPI</name>